<sequence length="167" mass="17999">MSDTIKSPSHNTEAAPKFTERELQILGWAMQSLKSGPPEIDYDKLASFAGMTNPRSASNAWAVLKKKLMTPSDGSAPPATPKKGGGRKKKVDSGEGGNTTPKKPTTPRKRAKKDVEDGEESPKKRGRPSKAKPQPEPEDEEESKVKAEADSTDDLTPEDDAQAEEAV</sequence>
<protein>
    <recommendedName>
        <fullName evidence="4">Myb-like domain-containing protein</fullName>
    </recommendedName>
</protein>
<organism evidence="2 3">
    <name type="scientific">Epicoccum nigrum</name>
    <name type="common">Soil fungus</name>
    <name type="synonym">Epicoccum purpurascens</name>
    <dbReference type="NCBI Taxonomy" id="105696"/>
    <lineage>
        <taxon>Eukaryota</taxon>
        <taxon>Fungi</taxon>
        <taxon>Dikarya</taxon>
        <taxon>Ascomycota</taxon>
        <taxon>Pezizomycotina</taxon>
        <taxon>Dothideomycetes</taxon>
        <taxon>Pleosporomycetidae</taxon>
        <taxon>Pleosporales</taxon>
        <taxon>Pleosporineae</taxon>
        <taxon>Didymellaceae</taxon>
        <taxon>Epicoccum</taxon>
    </lineage>
</organism>
<evidence type="ECO:0008006" key="4">
    <source>
        <dbReference type="Google" id="ProtNLM"/>
    </source>
</evidence>
<name>A0A1Y2M0Z2_EPING</name>
<gene>
    <name evidence="2" type="ORF">B5807_05961</name>
</gene>
<dbReference type="OMA" id="TNAWGRI"/>
<dbReference type="EMBL" id="KZ107843">
    <property type="protein sequence ID" value="OSS49673.1"/>
    <property type="molecule type" value="Genomic_DNA"/>
</dbReference>
<evidence type="ECO:0000313" key="2">
    <source>
        <dbReference type="EMBL" id="OSS49673.1"/>
    </source>
</evidence>
<dbReference type="InParanoid" id="A0A1Y2M0Z2"/>
<evidence type="ECO:0000256" key="1">
    <source>
        <dbReference type="SAM" id="MobiDB-lite"/>
    </source>
</evidence>
<proteinExistence type="predicted"/>
<dbReference type="STRING" id="105696.A0A1Y2M0Z2"/>
<evidence type="ECO:0000313" key="3">
    <source>
        <dbReference type="Proteomes" id="UP000193240"/>
    </source>
</evidence>
<reference evidence="2 3" key="1">
    <citation type="journal article" date="2017" name="Genome Announc.">
        <title>Genome sequence of the saprophytic ascomycete Epicoccum nigrum ICMP 19927 strain isolated from New Zealand.</title>
        <authorList>
            <person name="Fokin M."/>
            <person name="Fleetwood D."/>
            <person name="Weir B.S."/>
            <person name="Villas-Boas S.G."/>
        </authorList>
    </citation>
    <scope>NUCLEOTIDE SEQUENCE [LARGE SCALE GENOMIC DNA]</scope>
    <source>
        <strain evidence="2 3">ICMP 19927</strain>
    </source>
</reference>
<dbReference type="AlphaFoldDB" id="A0A1Y2M0Z2"/>
<feature type="compositionally biased region" description="Acidic residues" evidence="1">
    <location>
        <begin position="150"/>
        <end position="167"/>
    </location>
</feature>
<keyword evidence="3" id="KW-1185">Reference proteome</keyword>
<dbReference type="Proteomes" id="UP000193240">
    <property type="component" value="Unassembled WGS sequence"/>
</dbReference>
<accession>A0A1Y2M0Z2</accession>
<feature type="region of interest" description="Disordered" evidence="1">
    <location>
        <begin position="68"/>
        <end position="167"/>
    </location>
</feature>